<dbReference type="InterPro" id="IPR001683">
    <property type="entry name" value="PX_dom"/>
</dbReference>
<evidence type="ECO:0008006" key="16">
    <source>
        <dbReference type="Google" id="ProtNLM"/>
    </source>
</evidence>
<dbReference type="GO" id="GO:0005524">
    <property type="term" value="F:ATP binding"/>
    <property type="evidence" value="ECO:0007669"/>
    <property type="project" value="UniProtKB-UniRule"/>
</dbReference>
<feature type="compositionally biased region" description="Polar residues" evidence="11">
    <location>
        <begin position="963"/>
        <end position="983"/>
    </location>
</feature>
<dbReference type="OrthoDB" id="3176171at2759"/>
<dbReference type="EMBL" id="CAJVCH010116595">
    <property type="protein sequence ID" value="CAG7725010.1"/>
    <property type="molecule type" value="Genomic_DNA"/>
</dbReference>
<gene>
    <name evidence="14" type="ORF">AFUS01_LOCUS13995</name>
</gene>
<dbReference type="PANTHER" id="PTHR47117">
    <property type="entry name" value="STAR-RELATED LIPID TRANSFER PROTEIN 9"/>
    <property type="match status" value="1"/>
</dbReference>
<dbReference type="SMART" id="SM00312">
    <property type="entry name" value="PX"/>
    <property type="match status" value="1"/>
</dbReference>
<evidence type="ECO:0000259" key="12">
    <source>
        <dbReference type="PROSITE" id="PS50067"/>
    </source>
</evidence>
<accession>A0A8J2JZR0</accession>
<dbReference type="InterPro" id="IPR001752">
    <property type="entry name" value="Kinesin_motor_dom"/>
</dbReference>
<dbReference type="PANTHER" id="PTHR47117:SF1">
    <property type="entry name" value="STAR-RELATED LIPID TRANSFER PROTEIN 9"/>
    <property type="match status" value="1"/>
</dbReference>
<dbReference type="InterPro" id="IPR019821">
    <property type="entry name" value="Kinesin_motor_CS"/>
</dbReference>
<feature type="domain" description="PX" evidence="13">
    <location>
        <begin position="1249"/>
        <end position="1379"/>
    </location>
</feature>
<evidence type="ECO:0000256" key="1">
    <source>
        <dbReference type="ARBA" id="ARBA00004245"/>
    </source>
</evidence>
<keyword evidence="6 10" id="KW-0175">Coiled coil</keyword>
<dbReference type="GO" id="GO:0035091">
    <property type="term" value="F:phosphatidylinositol binding"/>
    <property type="evidence" value="ECO:0007669"/>
    <property type="project" value="InterPro"/>
</dbReference>
<feature type="region of interest" description="Disordered" evidence="11">
    <location>
        <begin position="1127"/>
        <end position="1156"/>
    </location>
</feature>
<keyword evidence="7 9" id="KW-0505">Motor protein</keyword>
<evidence type="ECO:0000256" key="10">
    <source>
        <dbReference type="SAM" id="Coils"/>
    </source>
</evidence>
<evidence type="ECO:0000313" key="14">
    <source>
        <dbReference type="EMBL" id="CAG7725010.1"/>
    </source>
</evidence>
<dbReference type="GO" id="GO:0003777">
    <property type="term" value="F:microtubule motor activity"/>
    <property type="evidence" value="ECO:0007669"/>
    <property type="project" value="InterPro"/>
</dbReference>
<keyword evidence="4 9" id="KW-0547">Nucleotide-binding</keyword>
<dbReference type="InterPro" id="IPR000253">
    <property type="entry name" value="FHA_dom"/>
</dbReference>
<feature type="binding site" evidence="9">
    <location>
        <begin position="103"/>
        <end position="110"/>
    </location>
    <ligand>
        <name>ATP</name>
        <dbReference type="ChEBI" id="CHEBI:30616"/>
    </ligand>
</feature>
<evidence type="ECO:0000256" key="5">
    <source>
        <dbReference type="ARBA" id="ARBA00022840"/>
    </source>
</evidence>
<evidence type="ECO:0000313" key="15">
    <source>
        <dbReference type="Proteomes" id="UP000708208"/>
    </source>
</evidence>
<feature type="coiled-coil region" evidence="10">
    <location>
        <begin position="820"/>
        <end position="889"/>
    </location>
</feature>
<dbReference type="PROSITE" id="PS00411">
    <property type="entry name" value="KINESIN_MOTOR_1"/>
    <property type="match status" value="1"/>
</dbReference>
<dbReference type="GO" id="GO:0005856">
    <property type="term" value="C:cytoskeleton"/>
    <property type="evidence" value="ECO:0007669"/>
    <property type="project" value="UniProtKB-SubCell"/>
</dbReference>
<evidence type="ECO:0000256" key="4">
    <source>
        <dbReference type="ARBA" id="ARBA00022741"/>
    </source>
</evidence>
<dbReference type="FunFam" id="2.60.200.20:FF:000005">
    <property type="entry name" value="Kinesin family member 16B"/>
    <property type="match status" value="1"/>
</dbReference>
<dbReference type="CDD" id="cd22708">
    <property type="entry name" value="FHA_KIF16"/>
    <property type="match status" value="1"/>
</dbReference>
<feature type="coiled-coil region" evidence="10">
    <location>
        <begin position="1051"/>
        <end position="1115"/>
    </location>
</feature>
<evidence type="ECO:0000256" key="7">
    <source>
        <dbReference type="ARBA" id="ARBA00023175"/>
    </source>
</evidence>
<dbReference type="Pfam" id="PF00498">
    <property type="entry name" value="FHA"/>
    <property type="match status" value="1"/>
</dbReference>
<comment type="caution">
    <text evidence="14">The sequence shown here is derived from an EMBL/GenBank/DDBJ whole genome shotgun (WGS) entry which is preliminary data.</text>
</comment>
<keyword evidence="2" id="KW-0963">Cytoplasm</keyword>
<organism evidence="14 15">
    <name type="scientific">Allacma fusca</name>
    <dbReference type="NCBI Taxonomy" id="39272"/>
    <lineage>
        <taxon>Eukaryota</taxon>
        <taxon>Metazoa</taxon>
        <taxon>Ecdysozoa</taxon>
        <taxon>Arthropoda</taxon>
        <taxon>Hexapoda</taxon>
        <taxon>Collembola</taxon>
        <taxon>Symphypleona</taxon>
        <taxon>Sminthuridae</taxon>
        <taxon>Allacma</taxon>
    </lineage>
</organism>
<feature type="compositionally biased region" description="Basic and acidic residues" evidence="11">
    <location>
        <begin position="984"/>
        <end position="1005"/>
    </location>
</feature>
<evidence type="ECO:0000256" key="3">
    <source>
        <dbReference type="ARBA" id="ARBA00022553"/>
    </source>
</evidence>
<dbReference type="PROSITE" id="PS50195">
    <property type="entry name" value="PX"/>
    <property type="match status" value="1"/>
</dbReference>
<keyword evidence="3" id="KW-0597">Phosphoprotein</keyword>
<feature type="region of interest" description="Disordered" evidence="11">
    <location>
        <begin position="955"/>
        <end position="1039"/>
    </location>
</feature>
<keyword evidence="5 9" id="KW-0067">ATP-binding</keyword>
<dbReference type="CDD" id="cd01365">
    <property type="entry name" value="KISc_KIF1A_KIF1B"/>
    <property type="match status" value="1"/>
</dbReference>
<evidence type="ECO:0000256" key="2">
    <source>
        <dbReference type="ARBA" id="ARBA00022490"/>
    </source>
</evidence>
<feature type="compositionally biased region" description="Basic and acidic residues" evidence="11">
    <location>
        <begin position="1029"/>
        <end position="1038"/>
    </location>
</feature>
<evidence type="ECO:0000256" key="6">
    <source>
        <dbReference type="ARBA" id="ARBA00023054"/>
    </source>
</evidence>
<evidence type="ECO:0000259" key="13">
    <source>
        <dbReference type="PROSITE" id="PS50195"/>
    </source>
</evidence>
<dbReference type="PROSITE" id="PS50067">
    <property type="entry name" value="KINESIN_MOTOR_2"/>
    <property type="match status" value="1"/>
</dbReference>
<keyword evidence="15" id="KW-1185">Reference proteome</keyword>
<protein>
    <recommendedName>
        <fullName evidence="16">Kinesin-like protein KIF16B</fullName>
    </recommendedName>
</protein>
<name>A0A8J2JZR0_9HEXA</name>
<evidence type="ECO:0000256" key="11">
    <source>
        <dbReference type="SAM" id="MobiDB-lite"/>
    </source>
</evidence>
<dbReference type="GO" id="GO:0008017">
    <property type="term" value="F:microtubule binding"/>
    <property type="evidence" value="ECO:0007669"/>
    <property type="project" value="InterPro"/>
</dbReference>
<dbReference type="Proteomes" id="UP000708208">
    <property type="component" value="Unassembled WGS sequence"/>
</dbReference>
<reference evidence="14" key="1">
    <citation type="submission" date="2021-06" db="EMBL/GenBank/DDBJ databases">
        <authorList>
            <person name="Hodson N. C."/>
            <person name="Mongue J. A."/>
            <person name="Jaron S. K."/>
        </authorList>
    </citation>
    <scope>NUCLEOTIDE SEQUENCE</scope>
</reference>
<feature type="region of interest" description="Disordered" evidence="11">
    <location>
        <begin position="1182"/>
        <end position="1228"/>
    </location>
</feature>
<feature type="coiled-coil region" evidence="10">
    <location>
        <begin position="582"/>
        <end position="730"/>
    </location>
</feature>
<dbReference type="GO" id="GO:0005737">
    <property type="term" value="C:cytoplasm"/>
    <property type="evidence" value="ECO:0007669"/>
    <property type="project" value="UniProtKB-ARBA"/>
</dbReference>
<dbReference type="Pfam" id="PF00787">
    <property type="entry name" value="PX"/>
    <property type="match status" value="1"/>
</dbReference>
<sequence length="1386" mass="157060">MASVKVAIRVRPFNSREISMGAQPIIEIEGKKTRILNTKVPDAKQLGESAREKYRDFTFDYSYWSFDSQDDHFATQEQVFKDLGLDVVGNAFEGYNACVFAYGQTGSGKTHTMMGVPSSLENQGLIPRICKDMFNRMSQGKEKGTTYRTEVSYLEIYNERVKDLLKKNQTHSLRVREHNKHGIYVEDLSKHLVMDYRDIQDIMERGNTNRTTASTNMNDVSSRSHAIFTMTFVQASFIGDMPSETVSKIHLVDLAGSERADATGATGQRLKEGGHINKSLVTLGSVISALADAAQSKSKNTGHIPYRNSVLTWLLKDSLGGNAKTIMIATISPADVNYGETLSTLRYANRAKNIINKPTINEDPNVKLIRDLRAEINKLKSMLGTSSDSSDSVLVELHEKEAKEKVLTEEWTEKWKETQKILMEQKDLALRKAGTGVVLDSHMPHLIGIDDDLLSTGITLYHLKEGETKIGSEDENLGQDIILKGSGLESNHCTILLSEGIATLIPSDGAVCIVNGLQVDKSTRLSQGCVIRLGSNMFRYNDPAEAEKLRREGSRSHLNLSRLSILSRSASDLAWSSENINFTAAGEENNLLEEKRKQLEAEEVRLQKESQELLSQKAQLEEQKSHYQLLQQEKEEAWKAEQMNKSAAIQSAQKELEERRMKLEQEYAAHRRRLSEDLKRLEQQEQDTLSSLQSKEADLKKRKEFLEWEVEQEMEQIEVAAQRVDTLKSALETKEHDFQSYTNQLASELTAKLGKPEETTKQMLGMEQLQFQQYLQTQSAAIDEWKANAVNSLMKQKCELEDKIKDMSEKINSCEDMKLKVELEKEHNNLKNSEKQVQDELDKIDRDYVKEKGDFENSLQILTECRQRISEKKKECEEVESELEAGISKMVASEDKISKLESDLALIVDQEKLIVSQLAHIDSSKQKLLTIMENSTEENDRNSLTLELDPAARGSESEVLLKGQSTNSVNSASEQLWNGTLTESENKFGDDSKESNDKSCKRNESMDISINRLNGRNDHNGFKSGEVSPIKKEGDPLNHNHRILSPTRNMKMSTEEANNELKRLVDQINVQKSIVLECLENDCDKEELNNHMAVLQDLRNRYLDLECMMDSSTRRRWMFEDEDSTFDFDKAEDGTTTGGDSELDDSEAHSSVTDQEDHIQLLVEQRVEQRLREIFDQLKTGQKPNLSLRDNASLRRRNHRRSMPNGLNNAYTSGSDDDGSSGSPHALPRSLSMSSVWASLIQGNGVIPGVLDVTIPTYVLRGTGGSTHFQYEISIVTATDKWSILRRYQRFRELYHHMRKKYGSKVTKIPFPPRKLFGRTSETVARERRKLLETFLQTLIHVCSTLPSCPLHNCGSRQNSDVRQSLVAFSSFFEKGFFESTKYGTS</sequence>
<comment type="subcellular location">
    <subcellularLocation>
        <location evidence="1">Cytoplasm</location>
        <location evidence="1">Cytoskeleton</location>
    </subcellularLocation>
</comment>
<dbReference type="GO" id="GO:0007018">
    <property type="term" value="P:microtubule-based movement"/>
    <property type="evidence" value="ECO:0007669"/>
    <property type="project" value="InterPro"/>
</dbReference>
<evidence type="ECO:0000256" key="9">
    <source>
        <dbReference type="PROSITE-ProRule" id="PRU00283"/>
    </source>
</evidence>
<feature type="domain" description="Kinesin motor" evidence="12">
    <location>
        <begin position="3"/>
        <end position="354"/>
    </location>
</feature>
<dbReference type="SMART" id="SM00129">
    <property type="entry name" value="KISc"/>
    <property type="match status" value="1"/>
</dbReference>
<evidence type="ECO:0000256" key="8">
    <source>
        <dbReference type="ARBA" id="ARBA00023212"/>
    </source>
</evidence>
<dbReference type="FunFam" id="3.40.850.10:FF:000021">
    <property type="entry name" value="kinesin-like protein KIF16B isoform X1"/>
    <property type="match status" value="1"/>
</dbReference>
<comment type="similarity">
    <text evidence="9">Belongs to the TRAFAC class myosin-kinesin ATPase superfamily. Kinesin family.</text>
</comment>
<keyword evidence="8" id="KW-0206">Cytoskeleton</keyword>
<dbReference type="Pfam" id="PF00225">
    <property type="entry name" value="Kinesin"/>
    <property type="match status" value="1"/>
</dbReference>
<proteinExistence type="inferred from homology"/>